<gene>
    <name evidence="2" type="ORF">M4L89_07100</name>
</gene>
<sequence length="241" mass="27568">MNLNIKGYIVYNLKELLFKGHLIIGLICALFPAILISYFIIEKSTPFTIKHISNFYCMLGMLCAVLASLSPLNKDYSSKTISLINNTSHNRNKYIISVTLVTIIISIIYIMIGVVFLYIVKYLDIPGTLNISFILGFSSNVFLLVLFYFLLGALLILYRVHIGIVYTLLTASLLFIHNIFANMLETLQNETLKNFIENFPFYYLPALVGSKPFSVSQYLITVILIILIFSFVIRKNRKLEY</sequence>
<evidence type="ECO:0000256" key="1">
    <source>
        <dbReference type="SAM" id="Phobius"/>
    </source>
</evidence>
<feature type="transmembrane region" description="Helical" evidence="1">
    <location>
        <begin position="21"/>
        <end position="41"/>
    </location>
</feature>
<evidence type="ECO:0000313" key="2">
    <source>
        <dbReference type="EMBL" id="MDG0845991.1"/>
    </source>
</evidence>
<organism evidence="2 3">
    <name type="scientific">Staphylococcus equorum</name>
    <dbReference type="NCBI Taxonomy" id="246432"/>
    <lineage>
        <taxon>Bacteria</taxon>
        <taxon>Bacillati</taxon>
        <taxon>Bacillota</taxon>
        <taxon>Bacilli</taxon>
        <taxon>Bacillales</taxon>
        <taxon>Staphylococcaceae</taxon>
        <taxon>Staphylococcus</taxon>
    </lineage>
</organism>
<dbReference type="RefSeq" id="WP_277583131.1">
    <property type="nucleotide sequence ID" value="NZ_JAMBPY010000003.1"/>
</dbReference>
<feature type="transmembrane region" description="Helical" evidence="1">
    <location>
        <begin position="53"/>
        <end position="73"/>
    </location>
</feature>
<evidence type="ECO:0000313" key="3">
    <source>
        <dbReference type="Proteomes" id="UP001152422"/>
    </source>
</evidence>
<dbReference type="EMBL" id="JAMBQA010000003">
    <property type="protein sequence ID" value="MDG0845991.1"/>
    <property type="molecule type" value="Genomic_DNA"/>
</dbReference>
<feature type="transmembrane region" description="Helical" evidence="1">
    <location>
        <begin position="94"/>
        <end position="119"/>
    </location>
</feature>
<dbReference type="AlphaFoldDB" id="A0A9X4L379"/>
<keyword evidence="1" id="KW-0812">Transmembrane</keyword>
<feature type="transmembrane region" description="Helical" evidence="1">
    <location>
        <begin position="131"/>
        <end position="157"/>
    </location>
</feature>
<keyword evidence="3" id="KW-1185">Reference proteome</keyword>
<proteinExistence type="predicted"/>
<feature type="transmembrane region" description="Helical" evidence="1">
    <location>
        <begin position="215"/>
        <end position="233"/>
    </location>
</feature>
<keyword evidence="1" id="KW-0472">Membrane</keyword>
<dbReference type="Proteomes" id="UP001152422">
    <property type="component" value="Unassembled WGS sequence"/>
</dbReference>
<protein>
    <submittedName>
        <fullName evidence="2">ABC transporter permease</fullName>
    </submittedName>
</protein>
<name>A0A9X4L379_9STAP</name>
<accession>A0A9X4L379</accession>
<feature type="transmembrane region" description="Helical" evidence="1">
    <location>
        <begin position="164"/>
        <end position="184"/>
    </location>
</feature>
<comment type="caution">
    <text evidence="2">The sequence shown here is derived from an EMBL/GenBank/DDBJ whole genome shotgun (WGS) entry which is preliminary data.</text>
</comment>
<reference evidence="2" key="1">
    <citation type="submission" date="2022-05" db="EMBL/GenBank/DDBJ databases">
        <title>Comparative genomics of Staphylococcus equorum isolates.</title>
        <authorList>
            <person name="Luelf R.H."/>
        </authorList>
    </citation>
    <scope>NUCLEOTIDE SEQUENCE</scope>
    <source>
        <strain evidence="2">TMW 2.2497</strain>
    </source>
</reference>
<keyword evidence="1" id="KW-1133">Transmembrane helix</keyword>